<dbReference type="Gene3D" id="3.40.50.300">
    <property type="entry name" value="P-loop containing nucleotide triphosphate hydrolases"/>
    <property type="match status" value="1"/>
</dbReference>
<dbReference type="InterPro" id="IPR027417">
    <property type="entry name" value="P-loop_NTPase"/>
</dbReference>
<dbReference type="SUPFAM" id="SSF52540">
    <property type="entry name" value="P-loop containing nucleoside triphosphate hydrolases"/>
    <property type="match status" value="1"/>
</dbReference>
<reference evidence="1 2" key="1">
    <citation type="submission" date="2023-07" db="EMBL/GenBank/DDBJ databases">
        <title>Comparative genomics of wheat-associated soil bacteria to identify genetic determinants of phenazine resistance.</title>
        <authorList>
            <person name="Mouncey N."/>
        </authorList>
    </citation>
    <scope>NUCLEOTIDE SEQUENCE [LARGE SCALE GENOMIC DNA]</scope>
    <source>
        <strain evidence="1 2">V2I4</strain>
    </source>
</reference>
<dbReference type="Proteomes" id="UP001230328">
    <property type="component" value="Unassembled WGS sequence"/>
</dbReference>
<accession>A0ABU0SKS1</accession>
<dbReference type="RefSeq" id="WP_307519361.1">
    <property type="nucleotide sequence ID" value="NZ_JAUSZI010000002.1"/>
</dbReference>
<comment type="caution">
    <text evidence="1">The sequence shown here is derived from an EMBL/GenBank/DDBJ whole genome shotgun (WGS) entry which is preliminary data.</text>
</comment>
<evidence type="ECO:0000313" key="2">
    <source>
        <dbReference type="Proteomes" id="UP001230328"/>
    </source>
</evidence>
<gene>
    <name evidence="1" type="ORF">QF035_001727</name>
</gene>
<name>A0ABU0SKS1_9ACTN</name>
<protein>
    <submittedName>
        <fullName evidence="1">ABC-type multidrug transport system fused ATPase/permease subunit</fullName>
    </submittedName>
</protein>
<evidence type="ECO:0000313" key="1">
    <source>
        <dbReference type="EMBL" id="MDQ1024145.1"/>
    </source>
</evidence>
<proteinExistence type="predicted"/>
<sequence length="68" mass="7701">MRHKPSPPPVVYASSDAAVFVTQGLENARIADRIVVLDRGRVREEGDFQALMERDGLFAELYRLAQDR</sequence>
<dbReference type="EMBL" id="JAUSZI010000002">
    <property type="protein sequence ID" value="MDQ1024145.1"/>
    <property type="molecule type" value="Genomic_DNA"/>
</dbReference>
<keyword evidence="2" id="KW-1185">Reference proteome</keyword>
<organism evidence="1 2">
    <name type="scientific">Streptomyces umbrinus</name>
    <dbReference type="NCBI Taxonomy" id="67370"/>
    <lineage>
        <taxon>Bacteria</taxon>
        <taxon>Bacillati</taxon>
        <taxon>Actinomycetota</taxon>
        <taxon>Actinomycetes</taxon>
        <taxon>Kitasatosporales</taxon>
        <taxon>Streptomycetaceae</taxon>
        <taxon>Streptomyces</taxon>
        <taxon>Streptomyces phaeochromogenes group</taxon>
    </lineage>
</organism>